<name>A0A0F9KUG8_9ZZZZ</name>
<gene>
    <name evidence="1" type="ORF">LCGC14_1283760</name>
</gene>
<sequence>MTITVSDIIAGPVRIFNAPVGETPPDETTVDVGDAWGGNWVEMGATQTPLVAAYEFETEDWEIEQSLAAVDRRKTGHKLSLETVLSEFSADNLQLAFGGAVTKVAAGASQRGYEDLDVGDVETLEKLQWGFEGIYTDANGDQFPVRLFLHKGTAVVGGQLQFAKADGYTGIPLRIEALSDFDQASEGERLFKLQRVTAEATS</sequence>
<dbReference type="InterPro" id="IPR058154">
    <property type="entry name" value="Bxb1_TTP-like"/>
</dbReference>
<organism evidence="1">
    <name type="scientific">marine sediment metagenome</name>
    <dbReference type="NCBI Taxonomy" id="412755"/>
    <lineage>
        <taxon>unclassified sequences</taxon>
        <taxon>metagenomes</taxon>
        <taxon>ecological metagenomes</taxon>
    </lineage>
</organism>
<dbReference type="AlphaFoldDB" id="A0A0F9KUG8"/>
<accession>A0A0F9KUG8</accession>
<evidence type="ECO:0008006" key="2">
    <source>
        <dbReference type="Google" id="ProtNLM"/>
    </source>
</evidence>
<comment type="caution">
    <text evidence="1">The sequence shown here is derived from an EMBL/GenBank/DDBJ whole genome shotgun (WGS) entry which is preliminary data.</text>
</comment>
<dbReference type="EMBL" id="LAZR01007328">
    <property type="protein sequence ID" value="KKM85969.1"/>
    <property type="molecule type" value="Genomic_DNA"/>
</dbReference>
<proteinExistence type="predicted"/>
<protein>
    <recommendedName>
        <fullName evidence="2">Major tail protein</fullName>
    </recommendedName>
</protein>
<reference evidence="1" key="1">
    <citation type="journal article" date="2015" name="Nature">
        <title>Complex archaea that bridge the gap between prokaryotes and eukaryotes.</title>
        <authorList>
            <person name="Spang A."/>
            <person name="Saw J.H."/>
            <person name="Jorgensen S.L."/>
            <person name="Zaremba-Niedzwiedzka K."/>
            <person name="Martijn J."/>
            <person name="Lind A.E."/>
            <person name="van Eijk R."/>
            <person name="Schleper C."/>
            <person name="Guy L."/>
            <person name="Ettema T.J."/>
        </authorList>
    </citation>
    <scope>NUCLEOTIDE SEQUENCE</scope>
</reference>
<evidence type="ECO:0000313" key="1">
    <source>
        <dbReference type="EMBL" id="KKM85969.1"/>
    </source>
</evidence>
<dbReference type="Pfam" id="PF25681">
    <property type="entry name" value="Phage_TTP_17"/>
    <property type="match status" value="1"/>
</dbReference>